<keyword evidence="3" id="KW-1003">Cell membrane</keyword>
<evidence type="ECO:0000256" key="3">
    <source>
        <dbReference type="ARBA" id="ARBA00022475"/>
    </source>
</evidence>
<keyword evidence="4" id="KW-0433">Leucine-rich repeat</keyword>
<evidence type="ECO:0000256" key="5">
    <source>
        <dbReference type="ARBA" id="ARBA00022692"/>
    </source>
</evidence>
<dbReference type="InterPro" id="IPR003591">
    <property type="entry name" value="Leu-rich_rpt_typical-subtyp"/>
</dbReference>
<evidence type="ECO:0000256" key="8">
    <source>
        <dbReference type="ARBA" id="ARBA00022989"/>
    </source>
</evidence>
<dbReference type="FunFam" id="3.80.10.10:FF:000041">
    <property type="entry name" value="LRR receptor-like serine/threonine-protein kinase ERECTA"/>
    <property type="match status" value="1"/>
</dbReference>
<comment type="caution">
    <text evidence="14">The sequence shown here is derived from an EMBL/GenBank/DDBJ whole genome shotgun (WGS) entry which is preliminary data.</text>
</comment>
<evidence type="ECO:0000256" key="9">
    <source>
        <dbReference type="ARBA" id="ARBA00023136"/>
    </source>
</evidence>
<keyword evidence="5 11" id="KW-0812">Transmembrane</keyword>
<keyword evidence="8 11" id="KW-1133">Transmembrane helix</keyword>
<evidence type="ECO:0000313" key="14">
    <source>
        <dbReference type="EMBL" id="KAL0342986.1"/>
    </source>
</evidence>
<dbReference type="PANTHER" id="PTHR48063">
    <property type="entry name" value="LRR RECEPTOR-LIKE KINASE"/>
    <property type="match status" value="1"/>
</dbReference>
<organism evidence="14">
    <name type="scientific">Sesamum angustifolium</name>
    <dbReference type="NCBI Taxonomy" id="2727405"/>
    <lineage>
        <taxon>Eukaryota</taxon>
        <taxon>Viridiplantae</taxon>
        <taxon>Streptophyta</taxon>
        <taxon>Embryophyta</taxon>
        <taxon>Tracheophyta</taxon>
        <taxon>Spermatophyta</taxon>
        <taxon>Magnoliopsida</taxon>
        <taxon>eudicotyledons</taxon>
        <taxon>Gunneridae</taxon>
        <taxon>Pentapetalae</taxon>
        <taxon>asterids</taxon>
        <taxon>lamiids</taxon>
        <taxon>Lamiales</taxon>
        <taxon>Pedaliaceae</taxon>
        <taxon>Sesamum</taxon>
    </lineage>
</organism>
<evidence type="ECO:0000256" key="11">
    <source>
        <dbReference type="SAM" id="Phobius"/>
    </source>
</evidence>
<evidence type="ECO:0000256" key="12">
    <source>
        <dbReference type="SAM" id="SignalP"/>
    </source>
</evidence>
<evidence type="ECO:0000256" key="7">
    <source>
        <dbReference type="ARBA" id="ARBA00022737"/>
    </source>
</evidence>
<reference evidence="14" key="2">
    <citation type="journal article" date="2024" name="Plant">
        <title>Genomic evolution and insights into agronomic trait innovations of Sesamum species.</title>
        <authorList>
            <person name="Miao H."/>
            <person name="Wang L."/>
            <person name="Qu L."/>
            <person name="Liu H."/>
            <person name="Sun Y."/>
            <person name="Le M."/>
            <person name="Wang Q."/>
            <person name="Wei S."/>
            <person name="Zheng Y."/>
            <person name="Lin W."/>
            <person name="Duan Y."/>
            <person name="Cao H."/>
            <person name="Xiong S."/>
            <person name="Wang X."/>
            <person name="Wei L."/>
            <person name="Li C."/>
            <person name="Ma Q."/>
            <person name="Ju M."/>
            <person name="Zhao R."/>
            <person name="Li G."/>
            <person name="Mu C."/>
            <person name="Tian Q."/>
            <person name="Mei H."/>
            <person name="Zhang T."/>
            <person name="Gao T."/>
            <person name="Zhang H."/>
        </authorList>
    </citation>
    <scope>NUCLEOTIDE SEQUENCE</scope>
    <source>
        <strain evidence="14">G01</strain>
    </source>
</reference>
<dbReference type="GO" id="GO:0006952">
    <property type="term" value="P:defense response"/>
    <property type="evidence" value="ECO:0007669"/>
    <property type="project" value="UniProtKB-ARBA"/>
</dbReference>
<feature type="domain" description="Leucine-rich repeat-containing N-terminal plant-type" evidence="13">
    <location>
        <begin position="39"/>
        <end position="80"/>
    </location>
</feature>
<dbReference type="Pfam" id="PF13516">
    <property type="entry name" value="LRR_6"/>
    <property type="match status" value="1"/>
</dbReference>
<proteinExistence type="inferred from homology"/>
<dbReference type="PROSITE" id="PS51450">
    <property type="entry name" value="LRR"/>
    <property type="match status" value="2"/>
</dbReference>
<comment type="similarity">
    <text evidence="2">Belongs to the RLP family.</text>
</comment>
<feature type="signal peptide" evidence="12">
    <location>
        <begin position="1"/>
        <end position="26"/>
    </location>
</feature>
<dbReference type="GO" id="GO:0051707">
    <property type="term" value="P:response to other organism"/>
    <property type="evidence" value="ECO:0007669"/>
    <property type="project" value="UniProtKB-ARBA"/>
</dbReference>
<keyword evidence="9 11" id="KW-0472">Membrane</keyword>
<dbReference type="PRINTS" id="PR00019">
    <property type="entry name" value="LEURICHRPT"/>
</dbReference>
<evidence type="ECO:0000256" key="1">
    <source>
        <dbReference type="ARBA" id="ARBA00004251"/>
    </source>
</evidence>
<reference evidence="14" key="1">
    <citation type="submission" date="2020-06" db="EMBL/GenBank/DDBJ databases">
        <authorList>
            <person name="Li T."/>
            <person name="Hu X."/>
            <person name="Zhang T."/>
            <person name="Song X."/>
            <person name="Zhang H."/>
            <person name="Dai N."/>
            <person name="Sheng W."/>
            <person name="Hou X."/>
            <person name="Wei L."/>
        </authorList>
    </citation>
    <scope>NUCLEOTIDE SEQUENCE</scope>
    <source>
        <strain evidence="14">G01</strain>
        <tissue evidence="14">Leaf</tissue>
    </source>
</reference>
<dbReference type="InterPro" id="IPR032675">
    <property type="entry name" value="LRR_dom_sf"/>
</dbReference>
<dbReference type="Pfam" id="PF00560">
    <property type="entry name" value="LRR_1"/>
    <property type="match status" value="8"/>
</dbReference>
<accession>A0AAW2NK87</accession>
<evidence type="ECO:0000259" key="13">
    <source>
        <dbReference type="Pfam" id="PF08263"/>
    </source>
</evidence>
<name>A0AAW2NK87_9LAMI</name>
<dbReference type="Gene3D" id="3.80.10.10">
    <property type="entry name" value="Ribonuclease Inhibitor"/>
    <property type="match status" value="4"/>
</dbReference>
<dbReference type="SUPFAM" id="SSF52058">
    <property type="entry name" value="L domain-like"/>
    <property type="match status" value="2"/>
</dbReference>
<keyword evidence="6 12" id="KW-0732">Signal</keyword>
<gene>
    <name evidence="14" type="ORF">Sangu_1186000</name>
</gene>
<dbReference type="GO" id="GO:0005886">
    <property type="term" value="C:plasma membrane"/>
    <property type="evidence" value="ECO:0007669"/>
    <property type="project" value="UniProtKB-SubCell"/>
</dbReference>
<keyword evidence="7" id="KW-0677">Repeat</keyword>
<comment type="subcellular location">
    <subcellularLocation>
        <location evidence="1">Cell membrane</location>
        <topology evidence="1">Single-pass type I membrane protein</topology>
    </subcellularLocation>
</comment>
<keyword evidence="10" id="KW-0325">Glycoprotein</keyword>
<protein>
    <submittedName>
        <fullName evidence="14">Receptor-like protein EIX2</fullName>
    </submittedName>
</protein>
<keyword evidence="14" id="KW-0675">Receptor</keyword>
<dbReference type="InterPro" id="IPR013210">
    <property type="entry name" value="LRR_N_plant-typ"/>
</dbReference>
<sequence length="840" mass="95217">MKFFQLQYPLSLVLLLLILRCENSYSSQLHNTNRIRCLERERQALLNIKSQLVDTHGRLSSWGTDEDKRDDCCEWRGIHCHNRSNNVIRLDLQFYNLGGKISTSLLELQHLRYLDVSGNDFEYAPIPEFIGSLTKLQYLSLVWANFVGPIPRQIGNLSKLHFLDISCNYNCYSENLDWVFSLGSLEHLRLTLINLSKATNWVMMNLSIGLLEKKLEYLDLGGNKFTGTFPNMSRFSSLHTLFLDRNNLSGSIREGYLRLPHLATLDLSSNKLIGPIPNLSFSSSLERLFLSNNMFNGTLTETMFNLRLPHLATLDLSSNKLIGPIPDLSFSSSLVSLYLSNNMFNGTLTESIGHLSQLLELDLSFNSFLEVQFSPSWVPRFKLKLLFLTQCKLGNYFPKWLETQKELSEIDISSTGISDIIPSWFGSIPNFSLPLDSEPKGIVILDISKNMISGSLNFLRNVKEWVLLDLSDNLFSGQIPDCFANFQNLAFLSLANNHLYGKIPHSFGQLNALTLLHLRNNSLSGGIPTTMRNFRGLKMIDLGGNKLTGNIPSWIGDSFPELIVLILRSNELYGDIPSNICRLPNLQILDISSNKNISGAIPECLQDYVAMSTEQFLDDDRLFFPNHTTRVSLRKDFHSFESAHFMWKGKELKYTSHLGLVKLIDFSDNIGPIPPHIGEMKSLNSLDFSRNHLLGGIPTSICDLDSLGRLHLSYNNLSGRIPQDNHCLTFERPTYIGNVGLCGPPLNKSCPGDEPIQDPNSTVDAQGEFHDDDDDRFITRGFYIALALGFIVGFWGIYGTILLNKTFKYAVFNKFNVIGDFVCLRIELSKARFWRFFQTR</sequence>
<dbReference type="InterPro" id="IPR046956">
    <property type="entry name" value="RLP23-like"/>
</dbReference>
<evidence type="ECO:0000256" key="4">
    <source>
        <dbReference type="ARBA" id="ARBA00022614"/>
    </source>
</evidence>
<dbReference type="Pfam" id="PF08263">
    <property type="entry name" value="LRRNT_2"/>
    <property type="match status" value="1"/>
</dbReference>
<evidence type="ECO:0000256" key="2">
    <source>
        <dbReference type="ARBA" id="ARBA00009592"/>
    </source>
</evidence>
<dbReference type="AlphaFoldDB" id="A0AAW2NK87"/>
<dbReference type="PANTHER" id="PTHR48063:SF98">
    <property type="entry name" value="LRR RECEPTOR-LIKE SERINE_THREONINE-PROTEIN KINASE FLS2"/>
    <property type="match status" value="1"/>
</dbReference>
<feature type="transmembrane region" description="Helical" evidence="11">
    <location>
        <begin position="782"/>
        <end position="803"/>
    </location>
</feature>
<evidence type="ECO:0000256" key="10">
    <source>
        <dbReference type="ARBA" id="ARBA00023180"/>
    </source>
</evidence>
<evidence type="ECO:0000256" key="6">
    <source>
        <dbReference type="ARBA" id="ARBA00022729"/>
    </source>
</evidence>
<feature type="chain" id="PRO_5043878792" evidence="12">
    <location>
        <begin position="27"/>
        <end position="840"/>
    </location>
</feature>
<dbReference type="InterPro" id="IPR001611">
    <property type="entry name" value="Leu-rich_rpt"/>
</dbReference>
<dbReference type="SMART" id="SM00369">
    <property type="entry name" value="LRR_TYP"/>
    <property type="match status" value="6"/>
</dbReference>
<dbReference type="EMBL" id="JACGWK010000007">
    <property type="protein sequence ID" value="KAL0342986.1"/>
    <property type="molecule type" value="Genomic_DNA"/>
</dbReference>
<dbReference type="SUPFAM" id="SSF52047">
    <property type="entry name" value="RNI-like"/>
    <property type="match status" value="1"/>
</dbReference>